<name>A0A8J2K562_9HEXA</name>
<dbReference type="AlphaFoldDB" id="A0A8J2K562"/>
<keyword evidence="2" id="KW-1185">Reference proteome</keyword>
<dbReference type="EMBL" id="CAJVCH010231650">
    <property type="protein sequence ID" value="CAG7732447.1"/>
    <property type="molecule type" value="Genomic_DNA"/>
</dbReference>
<protein>
    <submittedName>
        <fullName evidence="1">Uncharacterized protein</fullName>
    </submittedName>
</protein>
<feature type="non-terminal residue" evidence="1">
    <location>
        <position position="1"/>
    </location>
</feature>
<dbReference type="Proteomes" id="UP000708208">
    <property type="component" value="Unassembled WGS sequence"/>
</dbReference>
<proteinExistence type="predicted"/>
<organism evidence="1 2">
    <name type="scientific">Allacma fusca</name>
    <dbReference type="NCBI Taxonomy" id="39272"/>
    <lineage>
        <taxon>Eukaryota</taxon>
        <taxon>Metazoa</taxon>
        <taxon>Ecdysozoa</taxon>
        <taxon>Arthropoda</taxon>
        <taxon>Hexapoda</taxon>
        <taxon>Collembola</taxon>
        <taxon>Symphypleona</taxon>
        <taxon>Sminthuridae</taxon>
        <taxon>Allacma</taxon>
    </lineage>
</organism>
<accession>A0A8J2K562</accession>
<comment type="caution">
    <text evidence="1">The sequence shown here is derived from an EMBL/GenBank/DDBJ whole genome shotgun (WGS) entry which is preliminary data.</text>
</comment>
<reference evidence="1" key="1">
    <citation type="submission" date="2021-06" db="EMBL/GenBank/DDBJ databases">
        <authorList>
            <person name="Hodson N. C."/>
            <person name="Mongue J. A."/>
            <person name="Jaron S. K."/>
        </authorList>
    </citation>
    <scope>NUCLEOTIDE SEQUENCE</scope>
</reference>
<sequence>DLTEDWIPELASSVLGPAFPNMAVGQDVQHSPVFKHYLLIRLKKNPGENPAEMLKKVKPRSFSCCPIRRFRIMSHHSNNRGRRKFRAGLLFKSICSSIWSTGGPYLWLCILSLNAILGWAVEERGSGIKSKAPGLAPRRFEL</sequence>
<evidence type="ECO:0000313" key="2">
    <source>
        <dbReference type="Proteomes" id="UP000708208"/>
    </source>
</evidence>
<gene>
    <name evidence="1" type="ORF">AFUS01_LOCUS20966</name>
</gene>
<evidence type="ECO:0000313" key="1">
    <source>
        <dbReference type="EMBL" id="CAG7732447.1"/>
    </source>
</evidence>